<dbReference type="Gene3D" id="3.30.450.20">
    <property type="entry name" value="PAS domain"/>
    <property type="match status" value="1"/>
</dbReference>
<dbReference type="Gene3D" id="3.60.40.10">
    <property type="entry name" value="PPM-type phosphatase domain"/>
    <property type="match status" value="1"/>
</dbReference>
<feature type="coiled-coil region" evidence="2">
    <location>
        <begin position="130"/>
        <end position="174"/>
    </location>
</feature>
<dbReference type="GO" id="GO:0016791">
    <property type="term" value="F:phosphatase activity"/>
    <property type="evidence" value="ECO:0007669"/>
    <property type="project" value="TreeGrafter"/>
</dbReference>
<dbReference type="PANTHER" id="PTHR43156:SF14">
    <property type="entry name" value="PHOSPHOSERINE PHOSPHATASE RSBP"/>
    <property type="match status" value="1"/>
</dbReference>
<dbReference type="InterPro" id="IPR052016">
    <property type="entry name" value="Bact_Sigma-Reg"/>
</dbReference>
<dbReference type="SMART" id="SM00331">
    <property type="entry name" value="PP2C_SIG"/>
    <property type="match status" value="1"/>
</dbReference>
<dbReference type="NCBIfam" id="TIGR00229">
    <property type="entry name" value="sensory_box"/>
    <property type="match status" value="1"/>
</dbReference>
<dbReference type="InterPro" id="IPR000014">
    <property type="entry name" value="PAS"/>
</dbReference>
<dbReference type="EMBL" id="RZTZ01000003">
    <property type="protein sequence ID" value="RVT63808.1"/>
    <property type="molecule type" value="Genomic_DNA"/>
</dbReference>
<dbReference type="SUPFAM" id="SSF55785">
    <property type="entry name" value="PYP-like sensor domain (PAS domain)"/>
    <property type="match status" value="1"/>
</dbReference>
<dbReference type="RefSeq" id="WP_127738284.1">
    <property type="nucleotide sequence ID" value="NZ_RZTZ01000003.1"/>
</dbReference>
<dbReference type="Pfam" id="PF13426">
    <property type="entry name" value="PAS_9"/>
    <property type="match status" value="1"/>
</dbReference>
<keyword evidence="1" id="KW-0378">Hydrolase</keyword>
<dbReference type="InterPro" id="IPR001932">
    <property type="entry name" value="PPM-type_phosphatase-like_dom"/>
</dbReference>
<evidence type="ECO:0000313" key="5">
    <source>
        <dbReference type="Proteomes" id="UP000288024"/>
    </source>
</evidence>
<dbReference type="PROSITE" id="PS50112">
    <property type="entry name" value="PAS"/>
    <property type="match status" value="1"/>
</dbReference>
<dbReference type="AlphaFoldDB" id="A0A437KCD8"/>
<evidence type="ECO:0000256" key="2">
    <source>
        <dbReference type="SAM" id="Coils"/>
    </source>
</evidence>
<evidence type="ECO:0000259" key="3">
    <source>
        <dbReference type="PROSITE" id="PS50112"/>
    </source>
</evidence>
<keyword evidence="2" id="KW-0175">Coiled coil</keyword>
<dbReference type="Pfam" id="PF07228">
    <property type="entry name" value="SpoIIE"/>
    <property type="match status" value="1"/>
</dbReference>
<dbReference type="CDD" id="cd00130">
    <property type="entry name" value="PAS"/>
    <property type="match status" value="1"/>
</dbReference>
<keyword evidence="5" id="KW-1185">Reference proteome</keyword>
<evidence type="ECO:0000256" key="1">
    <source>
        <dbReference type="ARBA" id="ARBA00022801"/>
    </source>
</evidence>
<dbReference type="SUPFAM" id="SSF81606">
    <property type="entry name" value="PP2C-like"/>
    <property type="match status" value="1"/>
</dbReference>
<dbReference type="Proteomes" id="UP000288024">
    <property type="component" value="Unassembled WGS sequence"/>
</dbReference>
<evidence type="ECO:0000313" key="4">
    <source>
        <dbReference type="EMBL" id="RVT63808.1"/>
    </source>
</evidence>
<dbReference type="InterPro" id="IPR035965">
    <property type="entry name" value="PAS-like_dom_sf"/>
</dbReference>
<gene>
    <name evidence="4" type="ORF">EM808_11150</name>
</gene>
<comment type="caution">
    <text evidence="4">The sequence shown here is derived from an EMBL/GenBank/DDBJ whole genome shotgun (WGS) entry which is preliminary data.</text>
</comment>
<accession>A0A437KCD8</accession>
<reference evidence="4 5" key="1">
    <citation type="submission" date="2019-01" db="EMBL/GenBank/DDBJ databases">
        <title>Bacillus sp. M5HDSG1-1, whole genome shotgun sequence.</title>
        <authorList>
            <person name="Tuo L."/>
        </authorList>
    </citation>
    <scope>NUCLEOTIDE SEQUENCE [LARGE SCALE GENOMIC DNA]</scope>
    <source>
        <strain evidence="4 5">M5HDSG1-1</strain>
    </source>
</reference>
<proteinExistence type="predicted"/>
<dbReference type="PANTHER" id="PTHR43156">
    <property type="entry name" value="STAGE II SPORULATION PROTEIN E-RELATED"/>
    <property type="match status" value="1"/>
</dbReference>
<organism evidence="4 5">
    <name type="scientific">Niallia taxi</name>
    <dbReference type="NCBI Taxonomy" id="2499688"/>
    <lineage>
        <taxon>Bacteria</taxon>
        <taxon>Bacillati</taxon>
        <taxon>Bacillota</taxon>
        <taxon>Bacilli</taxon>
        <taxon>Bacillales</taxon>
        <taxon>Bacillaceae</taxon>
        <taxon>Niallia</taxon>
    </lineage>
</organism>
<protein>
    <submittedName>
        <fullName evidence="4">PAS domain-containing protein</fullName>
    </submittedName>
</protein>
<dbReference type="InterPro" id="IPR036457">
    <property type="entry name" value="PPM-type-like_dom_sf"/>
</dbReference>
<name>A0A437KCD8_9BACI</name>
<sequence length="400" mass="45594">MDRQLDEVPCGYLLLSDEGEILSVNKTLLELLGNEHADLVNMHFHQILTKASRAFCQLYFFPLLKIEGRIEEMHFSLQKKDGTEVPALIFARRKTKEGRVTNECIIVPMLQRLEYESQLLKARNIADDALKEAAATNAELTKVLEALKVKQKELVKLNKQNEEYQERITKELELAKSIQGISLSVPFCNEEISISAYYQSSTELSGDMYSFYKISPGKYGFIILDVMGHGISSALISMSLRSLFQMLIMKKASAAEIMRELDTQMHLLFRNGDGIKHYCTAIFLTIDTNKKEIEYINAGHPPAVWIGPDNEVMEFKATMPPIGMFEDLNFPQKSFSYQESGRLYLYTDGVTEAISSKALNLLLKEKEPSEMTKDKIVHFLELDEEMAIKVDDRCFLLVDL</sequence>
<feature type="domain" description="PAS" evidence="3">
    <location>
        <begin position="1"/>
        <end position="41"/>
    </location>
</feature>